<protein>
    <recommendedName>
        <fullName evidence="9">DNA 3'-5' helicase</fullName>
        <ecNumber evidence="9">5.6.2.4</ecNumber>
    </recommendedName>
</protein>
<keyword evidence="4 11" id="KW-0347">Helicase</keyword>
<dbReference type="Pfam" id="PF00580">
    <property type="entry name" value="UvrD-helicase"/>
    <property type="match status" value="1"/>
</dbReference>
<evidence type="ECO:0000256" key="3">
    <source>
        <dbReference type="ARBA" id="ARBA00022801"/>
    </source>
</evidence>
<feature type="binding site" evidence="11">
    <location>
        <begin position="23"/>
        <end position="30"/>
    </location>
    <ligand>
        <name>ATP</name>
        <dbReference type="ChEBI" id="CHEBI:30616"/>
    </ligand>
</feature>
<comment type="catalytic activity">
    <reaction evidence="8">
        <text>Couples ATP hydrolysis with the unwinding of duplex DNA by translocating in the 3'-5' direction.</text>
        <dbReference type="EC" id="5.6.2.4"/>
    </reaction>
</comment>
<dbReference type="GO" id="GO:0000725">
    <property type="term" value="P:recombinational repair"/>
    <property type="evidence" value="ECO:0007669"/>
    <property type="project" value="TreeGrafter"/>
</dbReference>
<evidence type="ECO:0000313" key="15">
    <source>
        <dbReference type="EMBL" id="MBF8436429.1"/>
    </source>
</evidence>
<comment type="similarity">
    <text evidence="1">Belongs to the helicase family. UvrD subfamily.</text>
</comment>
<evidence type="ECO:0000259" key="14">
    <source>
        <dbReference type="PROSITE" id="PS51217"/>
    </source>
</evidence>
<evidence type="ECO:0000256" key="1">
    <source>
        <dbReference type="ARBA" id="ARBA00009922"/>
    </source>
</evidence>
<evidence type="ECO:0000256" key="4">
    <source>
        <dbReference type="ARBA" id="ARBA00022806"/>
    </source>
</evidence>
<dbReference type="GO" id="GO:0005524">
    <property type="term" value="F:ATP binding"/>
    <property type="evidence" value="ECO:0007669"/>
    <property type="project" value="UniProtKB-UniRule"/>
</dbReference>
<evidence type="ECO:0000256" key="2">
    <source>
        <dbReference type="ARBA" id="ARBA00022741"/>
    </source>
</evidence>
<feature type="compositionally biased region" description="Basic and acidic residues" evidence="12">
    <location>
        <begin position="470"/>
        <end position="481"/>
    </location>
</feature>
<evidence type="ECO:0000256" key="10">
    <source>
        <dbReference type="ARBA" id="ARBA00048988"/>
    </source>
</evidence>
<dbReference type="PANTHER" id="PTHR11070">
    <property type="entry name" value="UVRD / RECB / PCRA DNA HELICASE FAMILY MEMBER"/>
    <property type="match status" value="1"/>
</dbReference>
<evidence type="ECO:0000313" key="16">
    <source>
        <dbReference type="Proteomes" id="UP000621436"/>
    </source>
</evidence>
<dbReference type="GO" id="GO:0016787">
    <property type="term" value="F:hydrolase activity"/>
    <property type="evidence" value="ECO:0007669"/>
    <property type="project" value="UniProtKB-UniRule"/>
</dbReference>
<dbReference type="Gene3D" id="3.40.50.300">
    <property type="entry name" value="P-loop containing nucleotide triphosphate hydrolases"/>
    <property type="match status" value="3"/>
</dbReference>
<dbReference type="InterPro" id="IPR027417">
    <property type="entry name" value="P-loop_NTPase"/>
</dbReference>
<dbReference type="RefSeq" id="WP_270453308.1">
    <property type="nucleotide sequence ID" value="NZ_JADPIE010000002.1"/>
</dbReference>
<evidence type="ECO:0000256" key="12">
    <source>
        <dbReference type="SAM" id="MobiDB-lite"/>
    </source>
</evidence>
<name>A0A931AQW8_9FIRM</name>
<dbReference type="EC" id="5.6.2.4" evidence="9"/>
<evidence type="ECO:0000259" key="13">
    <source>
        <dbReference type="PROSITE" id="PS51198"/>
    </source>
</evidence>
<dbReference type="PROSITE" id="PS51217">
    <property type="entry name" value="UVRD_HELICASE_CTER"/>
    <property type="match status" value="1"/>
</dbReference>
<sequence length="771" mass="88224">MIKLRPGQEEVAEYQGGYLSVSAVPGAGKTTILAYLAAELISEGFVDDSKILIVTYMNSAVYNFRKKINDFLDRSGYLNANFEVKTIHSLAHGIINERPDEILVTDDFEVIDDGEQHRILNQILKRLDFGRNELLQFLDYEDGDYGYDKAVKKWLGKDLPGFIKSMISDFKYKDISIDQASKLLEACSNKDQYLNWSLLTYIEYQKYLNRAGMLDYTDLIVKASKLLDKDQELLARLQSKYRYIFEDEAQDSNLVQNRILLKLAADSRNLIKVGDPNQSIMSTFTLADPEVFRKYNNKDQVKVNYMLESSRSTEEIIELANYFVKWIVNEFPAESCRQAVEEKYIKPVYEDGVLVNPETDGYTIGSYTFKDSEEELDKIVAQAIRQTENNPEKTLAILVPYNYMLLKIADKLKSKGVDYQNTGSFIGEEILIIEKFHRLLNFIASPQSEEYFTELVYNLFLPEFIDRENKSGNGESDRADGYKNQGQTDSINENGEQDVKLQEDKIREFFKANKPEEVLYPLGGDGVLDRELKGLNSRSREFLKETIRLLKNWLKASQALPPDELVLMLAEDVELAGEELALAQNIALHFKSELNKRPGIKLAELLEDFNQFTDQYQQFAKKIADRKGFNPEAGMITISTLHQAKGLEWYTVFITGLTAENFPASFTDSFRSEYYYLKDKASNPVALARASLEEYLNKKEKGDPLKEAKIDIISEKLRLLYVGITRAKSNLLLTSHKKIIYDSGYSRNVRPALAFEVLSEFIREAGETDGS</sequence>
<dbReference type="GO" id="GO:0033202">
    <property type="term" value="C:DNA helicase complex"/>
    <property type="evidence" value="ECO:0007669"/>
    <property type="project" value="TreeGrafter"/>
</dbReference>
<reference evidence="15" key="1">
    <citation type="submission" date="2020-11" db="EMBL/GenBank/DDBJ databases">
        <title>Halonatronomonas betainensis gen. nov., sp. nov. a novel haloalkaliphilic representative of the family Halanaerobiacae capable of betaine degradation.</title>
        <authorList>
            <person name="Boltyanskaya Y."/>
            <person name="Kevbrin V."/>
            <person name="Detkova E."/>
            <person name="Grouzdev D.S."/>
            <person name="Koziaeva V."/>
            <person name="Zhilina T."/>
        </authorList>
    </citation>
    <scope>NUCLEOTIDE SEQUENCE</scope>
    <source>
        <strain evidence="15">Z-7014</strain>
    </source>
</reference>
<keyword evidence="7" id="KW-0413">Isomerase</keyword>
<dbReference type="EMBL" id="JADPIE010000002">
    <property type="protein sequence ID" value="MBF8436429.1"/>
    <property type="molecule type" value="Genomic_DNA"/>
</dbReference>
<dbReference type="InterPro" id="IPR014017">
    <property type="entry name" value="DNA_helicase_UvrD-like_C"/>
</dbReference>
<dbReference type="InterPro" id="IPR000212">
    <property type="entry name" value="DNA_helicase_UvrD/REP"/>
</dbReference>
<dbReference type="GO" id="GO:0003677">
    <property type="term" value="F:DNA binding"/>
    <property type="evidence" value="ECO:0007669"/>
    <property type="project" value="UniProtKB-KW"/>
</dbReference>
<keyword evidence="6" id="KW-0238">DNA-binding</keyword>
<dbReference type="GO" id="GO:0043138">
    <property type="term" value="F:3'-5' DNA helicase activity"/>
    <property type="evidence" value="ECO:0007669"/>
    <property type="project" value="UniProtKB-EC"/>
</dbReference>
<dbReference type="Gene3D" id="1.10.486.10">
    <property type="entry name" value="PCRA, domain 4"/>
    <property type="match status" value="1"/>
</dbReference>
<evidence type="ECO:0000256" key="8">
    <source>
        <dbReference type="ARBA" id="ARBA00034617"/>
    </source>
</evidence>
<dbReference type="InterPro" id="IPR013986">
    <property type="entry name" value="DExx_box_DNA_helicase_dom_sf"/>
</dbReference>
<feature type="domain" description="UvrD-like helicase C-terminal" evidence="14">
    <location>
        <begin position="314"/>
        <end position="646"/>
    </location>
</feature>
<proteinExistence type="inferred from homology"/>
<comment type="caution">
    <text evidence="15">The sequence shown here is derived from an EMBL/GenBank/DDBJ whole genome shotgun (WGS) entry which is preliminary data.</text>
</comment>
<gene>
    <name evidence="15" type="ORF">I0Q91_04990</name>
</gene>
<dbReference type="AlphaFoldDB" id="A0A931AQW8"/>
<dbReference type="Gene3D" id="1.10.10.160">
    <property type="match status" value="1"/>
</dbReference>
<evidence type="ECO:0000256" key="11">
    <source>
        <dbReference type="PROSITE-ProRule" id="PRU00560"/>
    </source>
</evidence>
<evidence type="ECO:0000256" key="5">
    <source>
        <dbReference type="ARBA" id="ARBA00022840"/>
    </source>
</evidence>
<dbReference type="Proteomes" id="UP000621436">
    <property type="component" value="Unassembled WGS sequence"/>
</dbReference>
<evidence type="ECO:0000256" key="9">
    <source>
        <dbReference type="ARBA" id="ARBA00034808"/>
    </source>
</evidence>
<comment type="catalytic activity">
    <reaction evidence="10">
        <text>ATP + H2O = ADP + phosphate + H(+)</text>
        <dbReference type="Rhea" id="RHEA:13065"/>
        <dbReference type="ChEBI" id="CHEBI:15377"/>
        <dbReference type="ChEBI" id="CHEBI:15378"/>
        <dbReference type="ChEBI" id="CHEBI:30616"/>
        <dbReference type="ChEBI" id="CHEBI:43474"/>
        <dbReference type="ChEBI" id="CHEBI:456216"/>
        <dbReference type="EC" id="5.6.2.4"/>
    </reaction>
</comment>
<keyword evidence="5 11" id="KW-0067">ATP-binding</keyword>
<keyword evidence="3 11" id="KW-0378">Hydrolase</keyword>
<keyword evidence="2 11" id="KW-0547">Nucleotide-binding</keyword>
<feature type="compositionally biased region" description="Polar residues" evidence="12">
    <location>
        <begin position="484"/>
        <end position="494"/>
    </location>
</feature>
<dbReference type="PANTHER" id="PTHR11070:SF2">
    <property type="entry name" value="ATP-DEPENDENT DNA HELICASE SRS2"/>
    <property type="match status" value="1"/>
</dbReference>
<dbReference type="SUPFAM" id="SSF52540">
    <property type="entry name" value="P-loop containing nucleoside triphosphate hydrolases"/>
    <property type="match status" value="1"/>
</dbReference>
<dbReference type="PROSITE" id="PS51198">
    <property type="entry name" value="UVRD_HELICASE_ATP_BIND"/>
    <property type="match status" value="1"/>
</dbReference>
<accession>A0A931AQW8</accession>
<feature type="domain" description="UvrD-like helicase ATP-binding" evidence="13">
    <location>
        <begin position="2"/>
        <end position="313"/>
    </location>
</feature>
<dbReference type="InterPro" id="IPR014016">
    <property type="entry name" value="UvrD-like_ATP-bd"/>
</dbReference>
<dbReference type="CDD" id="cd17932">
    <property type="entry name" value="DEXQc_UvrD"/>
    <property type="match status" value="1"/>
</dbReference>
<evidence type="ECO:0000256" key="6">
    <source>
        <dbReference type="ARBA" id="ARBA00023125"/>
    </source>
</evidence>
<dbReference type="Pfam" id="PF13361">
    <property type="entry name" value="UvrD_C"/>
    <property type="match status" value="2"/>
</dbReference>
<dbReference type="GO" id="GO:0005829">
    <property type="term" value="C:cytosol"/>
    <property type="evidence" value="ECO:0007669"/>
    <property type="project" value="TreeGrafter"/>
</dbReference>
<organism evidence="15 16">
    <name type="scientific">Halonatronomonas betaini</name>
    <dbReference type="NCBI Taxonomy" id="2778430"/>
    <lineage>
        <taxon>Bacteria</taxon>
        <taxon>Bacillati</taxon>
        <taxon>Bacillota</taxon>
        <taxon>Clostridia</taxon>
        <taxon>Halanaerobiales</taxon>
        <taxon>Halarsenatibacteraceae</taxon>
        <taxon>Halonatronomonas</taxon>
    </lineage>
</organism>
<evidence type="ECO:0000256" key="7">
    <source>
        <dbReference type="ARBA" id="ARBA00023235"/>
    </source>
</evidence>
<feature type="region of interest" description="Disordered" evidence="12">
    <location>
        <begin position="470"/>
        <end position="497"/>
    </location>
</feature>
<keyword evidence="16" id="KW-1185">Reference proteome</keyword>